<reference evidence="1" key="2">
    <citation type="submission" date="2020-09" db="EMBL/GenBank/DDBJ databases">
        <authorList>
            <person name="Sun Q."/>
            <person name="Zhou Y."/>
        </authorList>
    </citation>
    <scope>NUCLEOTIDE SEQUENCE</scope>
    <source>
        <strain evidence="1">CGMCC 1.12987</strain>
    </source>
</reference>
<accession>A0A917FKG4</accession>
<evidence type="ECO:0000313" key="1">
    <source>
        <dbReference type="EMBL" id="GGF87993.1"/>
    </source>
</evidence>
<dbReference type="AlphaFoldDB" id="A0A917FKG4"/>
<dbReference type="Proteomes" id="UP000644756">
    <property type="component" value="Unassembled WGS sequence"/>
</dbReference>
<dbReference type="RefSeq" id="WP_188528086.1">
    <property type="nucleotide sequence ID" value="NZ_BMGR01000001.1"/>
</dbReference>
<proteinExistence type="predicted"/>
<comment type="caution">
    <text evidence="1">The sequence shown here is derived from an EMBL/GenBank/DDBJ whole genome shotgun (WGS) entry which is preliminary data.</text>
</comment>
<evidence type="ECO:0000313" key="2">
    <source>
        <dbReference type="Proteomes" id="UP000644756"/>
    </source>
</evidence>
<reference evidence="1" key="1">
    <citation type="journal article" date="2014" name="Int. J. Syst. Evol. Microbiol.">
        <title>Complete genome sequence of Corynebacterium casei LMG S-19264T (=DSM 44701T), isolated from a smear-ripened cheese.</title>
        <authorList>
            <consortium name="US DOE Joint Genome Institute (JGI-PGF)"/>
            <person name="Walter F."/>
            <person name="Albersmeier A."/>
            <person name="Kalinowski J."/>
            <person name="Ruckert C."/>
        </authorList>
    </citation>
    <scope>NUCLEOTIDE SEQUENCE</scope>
    <source>
        <strain evidence="1">CGMCC 1.12987</strain>
    </source>
</reference>
<protein>
    <submittedName>
        <fullName evidence="1">Uncharacterized protein</fullName>
    </submittedName>
</protein>
<keyword evidence="2" id="KW-1185">Reference proteome</keyword>
<gene>
    <name evidence="1" type="ORF">GCM10010916_01640</name>
</gene>
<dbReference type="EMBL" id="BMGR01000001">
    <property type="protein sequence ID" value="GGF87993.1"/>
    <property type="molecule type" value="Genomic_DNA"/>
</dbReference>
<name>A0A917FKG4_9BACL</name>
<sequence>MNLTQAIHDAARGQIIVSNVGRTYSAADLAPITLLGPWAVAFRTGEMTEVERKGTWSVMY</sequence>
<organism evidence="1 2">
    <name type="scientific">Paenibacillus abyssi</name>
    <dbReference type="NCBI Taxonomy" id="1340531"/>
    <lineage>
        <taxon>Bacteria</taxon>
        <taxon>Bacillati</taxon>
        <taxon>Bacillota</taxon>
        <taxon>Bacilli</taxon>
        <taxon>Bacillales</taxon>
        <taxon>Paenibacillaceae</taxon>
        <taxon>Paenibacillus</taxon>
    </lineage>
</organism>